<reference evidence="2 3" key="1">
    <citation type="submission" date="2020-02" db="EMBL/GenBank/DDBJ databases">
        <authorList>
            <person name="Li X.-J."/>
            <person name="Feng X.-M."/>
        </authorList>
    </citation>
    <scope>NUCLEOTIDE SEQUENCE [LARGE SCALE GENOMIC DNA]</scope>
    <source>
        <strain evidence="2 3">CGMCC 4.7225</strain>
    </source>
</reference>
<protein>
    <submittedName>
        <fullName evidence="2">Aminoglycoside phosphotransferase family protein</fullName>
    </submittedName>
</protein>
<name>A0A6N9YJ31_9ACTN</name>
<evidence type="ECO:0000259" key="1">
    <source>
        <dbReference type="Pfam" id="PF01636"/>
    </source>
</evidence>
<organism evidence="2 3">
    <name type="scientific">Phytoactinopolyspora alkaliphila</name>
    <dbReference type="NCBI Taxonomy" id="1783498"/>
    <lineage>
        <taxon>Bacteria</taxon>
        <taxon>Bacillati</taxon>
        <taxon>Actinomycetota</taxon>
        <taxon>Actinomycetes</taxon>
        <taxon>Jiangellales</taxon>
        <taxon>Jiangellaceae</taxon>
        <taxon>Phytoactinopolyspora</taxon>
    </lineage>
</organism>
<dbReference type="GO" id="GO:0016740">
    <property type="term" value="F:transferase activity"/>
    <property type="evidence" value="ECO:0007669"/>
    <property type="project" value="UniProtKB-KW"/>
</dbReference>
<keyword evidence="3" id="KW-1185">Reference proteome</keyword>
<dbReference type="RefSeq" id="WP_163817206.1">
    <property type="nucleotide sequence ID" value="NZ_JAAGOB010000003.1"/>
</dbReference>
<dbReference type="PANTHER" id="PTHR21310">
    <property type="entry name" value="AMINOGLYCOSIDE PHOSPHOTRANSFERASE-RELATED-RELATED"/>
    <property type="match status" value="1"/>
</dbReference>
<dbReference type="AlphaFoldDB" id="A0A6N9YJ31"/>
<evidence type="ECO:0000313" key="2">
    <source>
        <dbReference type="EMBL" id="NED94908.1"/>
    </source>
</evidence>
<dbReference type="Gene3D" id="3.30.200.20">
    <property type="entry name" value="Phosphorylase Kinase, domain 1"/>
    <property type="match status" value="1"/>
</dbReference>
<dbReference type="InterPro" id="IPR051678">
    <property type="entry name" value="AGP_Transferase"/>
</dbReference>
<sequence>MYHGNSIDDSVLQHEIRSDVSLVSNLVAHQFPQWADAAVREVESSGTDNAIFRLGDDLAVRLPRIPDAVDSLRRELHWLPWLSRYLPIPVPEPAGRGTPTEEFPYDWAVYRWIPGADLARTVDVDLDQVAVELAEWIAQLQRLETSGAPISRRAQPINPESEAVPVAIEELSADGLITDAASAAAVWEDAIKSPGWKSPPVWIHGDLHQGNMITADGKLAAVIDFGLIGIGDPACDMLPAWTLLSERTREIFRARIDVDDATWLRGRGWGMRFGLGALHVYRQSNPVFAGVGRHAIAEAIHDIQTRS</sequence>
<dbReference type="EMBL" id="JAAGOB010000003">
    <property type="protein sequence ID" value="NED94908.1"/>
    <property type="molecule type" value="Genomic_DNA"/>
</dbReference>
<dbReference type="SUPFAM" id="SSF56112">
    <property type="entry name" value="Protein kinase-like (PK-like)"/>
    <property type="match status" value="1"/>
</dbReference>
<keyword evidence="2" id="KW-0808">Transferase</keyword>
<dbReference type="InterPro" id="IPR011009">
    <property type="entry name" value="Kinase-like_dom_sf"/>
</dbReference>
<dbReference type="Pfam" id="PF01636">
    <property type="entry name" value="APH"/>
    <property type="match status" value="1"/>
</dbReference>
<gene>
    <name evidence="2" type="ORF">G1H11_06240</name>
</gene>
<proteinExistence type="predicted"/>
<dbReference type="Proteomes" id="UP000469185">
    <property type="component" value="Unassembled WGS sequence"/>
</dbReference>
<dbReference type="PANTHER" id="PTHR21310:SF42">
    <property type="entry name" value="BIFUNCTIONAL AAC_APH"/>
    <property type="match status" value="1"/>
</dbReference>
<evidence type="ECO:0000313" key="3">
    <source>
        <dbReference type="Proteomes" id="UP000469185"/>
    </source>
</evidence>
<dbReference type="CDD" id="cd05155">
    <property type="entry name" value="APH_ChoK_like_1"/>
    <property type="match status" value="1"/>
</dbReference>
<feature type="domain" description="Aminoglycoside phosphotransferase" evidence="1">
    <location>
        <begin position="44"/>
        <end position="269"/>
    </location>
</feature>
<accession>A0A6N9YJ31</accession>
<comment type="caution">
    <text evidence="2">The sequence shown here is derived from an EMBL/GenBank/DDBJ whole genome shotgun (WGS) entry which is preliminary data.</text>
</comment>
<dbReference type="InterPro" id="IPR002575">
    <property type="entry name" value="Aminoglycoside_PTrfase"/>
</dbReference>
<dbReference type="Gene3D" id="3.90.1200.10">
    <property type="match status" value="1"/>
</dbReference>